<keyword evidence="1" id="KW-0812">Transmembrane</keyword>
<accession>A0A225WZA9</accession>
<evidence type="ECO:0000256" key="1">
    <source>
        <dbReference type="SAM" id="Phobius"/>
    </source>
</evidence>
<protein>
    <submittedName>
        <fullName evidence="2">Uncharacterized protein</fullName>
    </submittedName>
</protein>
<dbReference type="Proteomes" id="UP000198211">
    <property type="component" value="Unassembled WGS sequence"/>
</dbReference>
<dbReference type="OrthoDB" id="121662at2759"/>
<keyword evidence="1" id="KW-1133">Transmembrane helix</keyword>
<dbReference type="AlphaFoldDB" id="A0A225WZA9"/>
<sequence>MRTTIDLALVKGQPFVCHVQVYWRVFSFFLQLYWSTCFVWLGFDTRGLSILHFCRVKENFKRTRVRGSDMSNFSKKNMLPAASLATPFVGITGAVEVLRIITQNLCQPDVQNALESWSNFLCELRTTELPKTADALADPLFRVLVSEENRSGFTKLKDLFRVSQEAFVRVNLLTLPQDVLVTAKAAKINSFRMSHRLRGEGISKSKNRVVIPLKFVKYYLNKARNQFLIQFQTCYPA</sequence>
<organism evidence="2 3">
    <name type="scientific">Phytophthora megakarya</name>
    <dbReference type="NCBI Taxonomy" id="4795"/>
    <lineage>
        <taxon>Eukaryota</taxon>
        <taxon>Sar</taxon>
        <taxon>Stramenopiles</taxon>
        <taxon>Oomycota</taxon>
        <taxon>Peronosporomycetes</taxon>
        <taxon>Peronosporales</taxon>
        <taxon>Peronosporaceae</taxon>
        <taxon>Phytophthora</taxon>
    </lineage>
</organism>
<reference evidence="3" key="1">
    <citation type="submission" date="2017-03" db="EMBL/GenBank/DDBJ databases">
        <title>Phytopthora megakarya and P. palmivora, two closely related causual agents of cacao black pod achieved similar genome size and gene model numbers by different mechanisms.</title>
        <authorList>
            <person name="Ali S."/>
            <person name="Shao J."/>
            <person name="Larry D.J."/>
            <person name="Kronmiller B."/>
            <person name="Shen D."/>
            <person name="Strem M.D."/>
            <person name="Melnick R.L."/>
            <person name="Guiltinan M.J."/>
            <person name="Tyler B.M."/>
            <person name="Meinhardt L.W."/>
            <person name="Bailey B.A."/>
        </authorList>
    </citation>
    <scope>NUCLEOTIDE SEQUENCE [LARGE SCALE GENOMIC DNA]</scope>
    <source>
        <strain evidence="3">zdho120</strain>
    </source>
</reference>
<keyword evidence="1" id="KW-0472">Membrane</keyword>
<feature type="transmembrane region" description="Helical" evidence="1">
    <location>
        <begin position="21"/>
        <end position="43"/>
    </location>
</feature>
<comment type="caution">
    <text evidence="2">The sequence shown here is derived from an EMBL/GenBank/DDBJ whole genome shotgun (WGS) entry which is preliminary data.</text>
</comment>
<proteinExistence type="predicted"/>
<dbReference type="EMBL" id="NBNE01000140">
    <property type="protein sequence ID" value="OWZ22397.1"/>
    <property type="molecule type" value="Genomic_DNA"/>
</dbReference>
<evidence type="ECO:0000313" key="2">
    <source>
        <dbReference type="EMBL" id="OWZ22397.1"/>
    </source>
</evidence>
<evidence type="ECO:0000313" key="3">
    <source>
        <dbReference type="Proteomes" id="UP000198211"/>
    </source>
</evidence>
<name>A0A225WZA9_9STRA</name>
<gene>
    <name evidence="2" type="ORF">PHMEG_0002905</name>
</gene>
<keyword evidence="3" id="KW-1185">Reference proteome</keyword>